<keyword evidence="2" id="KW-0479">Metal-binding</keyword>
<dbReference type="RefSeq" id="WP_202617129.1">
    <property type="nucleotide sequence ID" value="NZ_CP117267.1"/>
</dbReference>
<evidence type="ECO:0000313" key="6">
    <source>
        <dbReference type="EMBL" id="WFS23243.1"/>
    </source>
</evidence>
<dbReference type="InterPro" id="IPR047198">
    <property type="entry name" value="DDP-like_NUDIX"/>
</dbReference>
<proteinExistence type="predicted"/>
<dbReference type="PANTHER" id="PTHR12629:SF0">
    <property type="entry name" value="DIPHOSPHOINOSITOL-POLYPHOSPHATE DIPHOSPHATASE"/>
    <property type="match status" value="1"/>
</dbReference>
<accession>A0ABY8IIN8</accession>
<evidence type="ECO:0000256" key="1">
    <source>
        <dbReference type="ARBA" id="ARBA00001946"/>
    </source>
</evidence>
<dbReference type="Pfam" id="PF00293">
    <property type="entry name" value="NUDIX"/>
    <property type="match status" value="1"/>
</dbReference>
<dbReference type="SUPFAM" id="SSF55811">
    <property type="entry name" value="Nudix"/>
    <property type="match status" value="1"/>
</dbReference>
<reference evidence="6" key="1">
    <citation type="journal article" date="2019" name="Phytopathology">
        <title>A Novel Group of Rhizobium tumorigenes-Like Agrobacteria Associated with Crown Gall Disease of Rhododendron and Blueberry.</title>
        <authorList>
            <person name="Kuzmanovic N."/>
            <person name="Behrens P."/>
            <person name="Idczak E."/>
            <person name="Wagner S."/>
            <person name="Gotz M."/>
            <person name="Sproer C."/>
            <person name="Bunk B."/>
            <person name="Overmann J."/>
            <person name="Smalla K."/>
        </authorList>
    </citation>
    <scope>NUCLEOTIDE SEQUENCE</scope>
    <source>
        <strain evidence="6">Rho-6.2</strain>
    </source>
</reference>
<evidence type="ECO:0000256" key="3">
    <source>
        <dbReference type="ARBA" id="ARBA00022801"/>
    </source>
</evidence>
<dbReference type="EMBL" id="CP117267">
    <property type="protein sequence ID" value="WFS23243.1"/>
    <property type="molecule type" value="Genomic_DNA"/>
</dbReference>
<dbReference type="CDD" id="cd04666">
    <property type="entry name" value="NUDIX_DIPP2_like_Nudt4"/>
    <property type="match status" value="1"/>
</dbReference>
<evidence type="ECO:0000256" key="2">
    <source>
        <dbReference type="ARBA" id="ARBA00022723"/>
    </source>
</evidence>
<comment type="cofactor">
    <cofactor evidence="1">
        <name>Mg(2+)</name>
        <dbReference type="ChEBI" id="CHEBI:18420"/>
    </cofactor>
</comment>
<evidence type="ECO:0000313" key="7">
    <source>
        <dbReference type="Proteomes" id="UP000318939"/>
    </source>
</evidence>
<organism evidence="6 7">
    <name type="scientific">Rhizobium rhododendri</name>
    <dbReference type="NCBI Taxonomy" id="2506430"/>
    <lineage>
        <taxon>Bacteria</taxon>
        <taxon>Pseudomonadati</taxon>
        <taxon>Pseudomonadota</taxon>
        <taxon>Alphaproteobacteria</taxon>
        <taxon>Hyphomicrobiales</taxon>
        <taxon>Rhizobiaceae</taxon>
        <taxon>Rhizobium/Agrobacterium group</taxon>
        <taxon>Rhizobium</taxon>
    </lineage>
</organism>
<evidence type="ECO:0000256" key="4">
    <source>
        <dbReference type="ARBA" id="ARBA00022842"/>
    </source>
</evidence>
<dbReference type="PANTHER" id="PTHR12629">
    <property type="entry name" value="DIPHOSPHOINOSITOL POLYPHOSPHATE PHOSPHOHYDROLASE"/>
    <property type="match status" value="1"/>
</dbReference>
<dbReference type="InterPro" id="IPR015797">
    <property type="entry name" value="NUDIX_hydrolase-like_dom_sf"/>
</dbReference>
<dbReference type="PROSITE" id="PS51462">
    <property type="entry name" value="NUDIX"/>
    <property type="match status" value="1"/>
</dbReference>
<dbReference type="Proteomes" id="UP000318939">
    <property type="component" value="Chromosome"/>
</dbReference>
<name>A0ABY8IIN8_9HYPH</name>
<sequence length="170" mass="19374">MTLLARLATDMHLMLRRPPRQQYAALCYRFKKKTGELEMLLMTSRDTGRWVIPKGWPMSGKLSHEVAAREAYEEAGVRGKVEATSLGFFTYPKVMKDGLTVPCKVQVYALAVTELAKNFKEKGERTLEWVSCNEAVRRVREPELRDLILAFQQRMGLTGQAEDTDRSSTS</sequence>
<reference evidence="6" key="2">
    <citation type="journal article" date="2023" name="MicrobiologyOpen">
        <title>Genomics of the tumorigenes clade of the family Rhizobiaceae and description of Rhizobium rhododendri sp. nov.</title>
        <authorList>
            <person name="Kuzmanovic N."/>
            <person name="diCenzo G.C."/>
            <person name="Bunk B."/>
            <person name="Sproeer C."/>
            <person name="Fruehling A."/>
            <person name="Neumann-Schaal M."/>
            <person name="Overmann J."/>
            <person name="Smalla K."/>
        </authorList>
    </citation>
    <scope>NUCLEOTIDE SEQUENCE</scope>
    <source>
        <strain evidence="6">Rho-6.2</strain>
    </source>
</reference>
<keyword evidence="7" id="KW-1185">Reference proteome</keyword>
<dbReference type="Gene3D" id="3.90.79.10">
    <property type="entry name" value="Nucleoside Triphosphate Pyrophosphohydrolase"/>
    <property type="match status" value="1"/>
</dbReference>
<keyword evidence="4" id="KW-0460">Magnesium</keyword>
<dbReference type="InterPro" id="IPR000086">
    <property type="entry name" value="NUDIX_hydrolase_dom"/>
</dbReference>
<gene>
    <name evidence="6" type="ORF">PR018_01570</name>
</gene>
<keyword evidence="3 6" id="KW-0378">Hydrolase</keyword>
<protein>
    <submittedName>
        <fullName evidence="6">NUDIX hydrolase</fullName>
    </submittedName>
</protein>
<evidence type="ECO:0000259" key="5">
    <source>
        <dbReference type="PROSITE" id="PS51462"/>
    </source>
</evidence>
<dbReference type="GO" id="GO:0016787">
    <property type="term" value="F:hydrolase activity"/>
    <property type="evidence" value="ECO:0007669"/>
    <property type="project" value="UniProtKB-KW"/>
</dbReference>
<feature type="domain" description="Nudix hydrolase" evidence="5">
    <location>
        <begin position="20"/>
        <end position="152"/>
    </location>
</feature>